<proteinExistence type="predicted"/>
<dbReference type="Proteomes" id="UP000639772">
    <property type="component" value="Unassembled WGS sequence"/>
</dbReference>
<gene>
    <name evidence="1" type="ORF">HPP92_026838</name>
</gene>
<name>A0A835PH92_VANPL</name>
<dbReference type="AlphaFoldDB" id="A0A835PH92"/>
<evidence type="ECO:0000313" key="2">
    <source>
        <dbReference type="Proteomes" id="UP000639772"/>
    </source>
</evidence>
<accession>A0A835PH92</accession>
<evidence type="ECO:0000313" key="1">
    <source>
        <dbReference type="EMBL" id="KAG0450312.1"/>
    </source>
</evidence>
<protein>
    <submittedName>
        <fullName evidence="1">Uncharacterized protein</fullName>
    </submittedName>
</protein>
<sequence>MTFEKYKFYNNRLQDGGDSKNNGKMADEYSMFGIMEVEVKVFGILEDIKTRLREKKKVEGVTKDEEVAIFGIMVFKILCLVSWRMIKQNAELEKGEEDAMFGIMVDKKASRRVRKAKDRSLLGYHIFNVGGIESNALKFIKTFEKKNRFCNGKFHDGGDSKKNGDTEAVGEDCYLEKDIERSNKAFLDCKLD</sequence>
<dbReference type="EMBL" id="JADCNM010000130">
    <property type="protein sequence ID" value="KAG0450312.1"/>
    <property type="molecule type" value="Genomic_DNA"/>
</dbReference>
<reference evidence="1 2" key="1">
    <citation type="journal article" date="2020" name="Nat. Food">
        <title>A phased Vanilla planifolia genome enables genetic improvement of flavour and production.</title>
        <authorList>
            <person name="Hasing T."/>
            <person name="Tang H."/>
            <person name="Brym M."/>
            <person name="Khazi F."/>
            <person name="Huang T."/>
            <person name="Chambers A.H."/>
        </authorList>
    </citation>
    <scope>NUCLEOTIDE SEQUENCE [LARGE SCALE GENOMIC DNA]</scope>
    <source>
        <tissue evidence="1">Leaf</tissue>
    </source>
</reference>
<comment type="caution">
    <text evidence="1">The sequence shown here is derived from an EMBL/GenBank/DDBJ whole genome shotgun (WGS) entry which is preliminary data.</text>
</comment>
<organism evidence="1 2">
    <name type="scientific">Vanilla planifolia</name>
    <name type="common">Vanilla</name>
    <dbReference type="NCBI Taxonomy" id="51239"/>
    <lineage>
        <taxon>Eukaryota</taxon>
        <taxon>Viridiplantae</taxon>
        <taxon>Streptophyta</taxon>
        <taxon>Embryophyta</taxon>
        <taxon>Tracheophyta</taxon>
        <taxon>Spermatophyta</taxon>
        <taxon>Magnoliopsida</taxon>
        <taxon>Liliopsida</taxon>
        <taxon>Asparagales</taxon>
        <taxon>Orchidaceae</taxon>
        <taxon>Vanilloideae</taxon>
        <taxon>Vanilleae</taxon>
        <taxon>Vanilla</taxon>
    </lineage>
</organism>